<dbReference type="Gene3D" id="3.40.50.11540">
    <property type="entry name" value="NADH-ubiquinone oxidoreductase 51kDa subunit"/>
    <property type="match status" value="1"/>
</dbReference>
<evidence type="ECO:0000256" key="9">
    <source>
        <dbReference type="ARBA" id="ARBA00023004"/>
    </source>
</evidence>
<evidence type="ECO:0000256" key="13">
    <source>
        <dbReference type="RuleBase" id="RU364066"/>
    </source>
</evidence>
<dbReference type="NCBIfam" id="NF010120">
    <property type="entry name" value="PRK13596.1"/>
    <property type="match status" value="1"/>
</dbReference>
<evidence type="ECO:0000256" key="3">
    <source>
        <dbReference type="ARBA" id="ARBA00007523"/>
    </source>
</evidence>
<dbReference type="InterPro" id="IPR011538">
    <property type="entry name" value="Nuo51_FMN-bd"/>
</dbReference>
<dbReference type="Proteomes" id="UP000320300">
    <property type="component" value="Unassembled WGS sequence"/>
</dbReference>
<sequence>MARKLLLEHINVPGINTLDVYRQKGGYRAVEKALKTLTPDEVVEEVKKSGLRGRGGAGFPTGMKWSFLAKPEGVARYLVCNADESEPGTFKDRYLMTYIPHALIEGMIVASYALGAKTSYIYVRGEMMPQIRILERAIAEAKAAGFLGKNILGTGYDLELYVQPGGGAYICGEETALLESLEGKRGNPRIKPPFPAIAGLYGCPTVVNNVESIAAVVPIINDGGDEYTKIGIGRSTGTKLISASGNLVKPGVYEIELGLPVEEFIYSDEYCGGIANGKRLKATVAGGSSVPVLPANLTLKLANGEPRLMSYESLSEGGFATGTMMGSGGFIAFDEDQCIVRNTWNFSRFYHHESCGQCSPCREGTGWMEKVLHRIEHGHGKMSDIDLLVDVSRKIEGNTICPLGDAAAWPVASAIRHFRDEFEWHVREPLKSQETNYGIAKYAEPIAKAEVTTDN</sequence>
<dbReference type="EC" id="7.1.1.-" evidence="13"/>
<dbReference type="GO" id="GO:0048038">
    <property type="term" value="F:quinone binding"/>
    <property type="evidence" value="ECO:0007669"/>
    <property type="project" value="UniProtKB-KW"/>
</dbReference>
<evidence type="ECO:0000256" key="12">
    <source>
        <dbReference type="ARBA" id="ARBA00047712"/>
    </source>
</evidence>
<evidence type="ECO:0000256" key="1">
    <source>
        <dbReference type="ARBA" id="ARBA00001917"/>
    </source>
</evidence>
<feature type="domain" description="NADH-ubiquinone oxidoreductase 51kDa subunit iron-sulphur binding" evidence="14">
    <location>
        <begin position="340"/>
        <end position="385"/>
    </location>
</feature>
<dbReference type="InterPro" id="IPR019575">
    <property type="entry name" value="Nuop51_4Fe4S-bd"/>
</dbReference>
<keyword evidence="10 13" id="KW-0411">Iron-sulfur</keyword>
<comment type="cofactor">
    <cofactor evidence="2 13">
        <name>[4Fe-4S] cluster</name>
        <dbReference type="ChEBI" id="CHEBI:49883"/>
    </cofactor>
</comment>
<dbReference type="RefSeq" id="WP_142527626.1">
    <property type="nucleotide sequence ID" value="NZ_CBCSJO010000004.1"/>
</dbReference>
<keyword evidence="8" id="KW-1278">Translocase</keyword>
<keyword evidence="4 13" id="KW-0004">4Fe-4S</keyword>
<dbReference type="Pfam" id="PF10589">
    <property type="entry name" value="NADH_4Fe-4S"/>
    <property type="match status" value="1"/>
</dbReference>
<dbReference type="AlphaFoldDB" id="A0A521CCZ8"/>
<evidence type="ECO:0000313" key="15">
    <source>
        <dbReference type="EMBL" id="SMO57255.1"/>
    </source>
</evidence>
<dbReference type="InterPro" id="IPR037225">
    <property type="entry name" value="Nuo51_FMN-bd_sf"/>
</dbReference>
<evidence type="ECO:0000256" key="8">
    <source>
        <dbReference type="ARBA" id="ARBA00022967"/>
    </source>
</evidence>
<keyword evidence="16" id="KW-1185">Reference proteome</keyword>
<dbReference type="PANTHER" id="PTHR43578">
    <property type="entry name" value="NADH-QUINONE OXIDOREDUCTASE SUBUNIT F"/>
    <property type="match status" value="1"/>
</dbReference>
<dbReference type="GO" id="GO:0051287">
    <property type="term" value="F:NAD binding"/>
    <property type="evidence" value="ECO:0007669"/>
    <property type="project" value="UniProtKB-UniRule"/>
</dbReference>
<dbReference type="InterPro" id="IPR011537">
    <property type="entry name" value="NADH-UbQ_OxRdtase_suF"/>
</dbReference>
<accession>A0A521CCZ8</accession>
<evidence type="ECO:0000259" key="14">
    <source>
        <dbReference type="SMART" id="SM00928"/>
    </source>
</evidence>
<dbReference type="GO" id="GO:0010181">
    <property type="term" value="F:FMN binding"/>
    <property type="evidence" value="ECO:0007669"/>
    <property type="project" value="InterPro"/>
</dbReference>
<dbReference type="Gene3D" id="1.20.1440.230">
    <property type="entry name" value="NADH-ubiquinone oxidoreductase 51kDa subunit, iron-sulphur binding domain"/>
    <property type="match status" value="1"/>
</dbReference>
<name>A0A521CCZ8_9SPHI</name>
<evidence type="ECO:0000256" key="5">
    <source>
        <dbReference type="ARBA" id="ARBA00022630"/>
    </source>
</evidence>
<dbReference type="PANTHER" id="PTHR43578:SF3">
    <property type="entry name" value="NADH-QUINONE OXIDOREDUCTASE SUBUNIT F"/>
    <property type="match status" value="1"/>
</dbReference>
<keyword evidence="6 13" id="KW-0288">FMN</keyword>
<comment type="function">
    <text evidence="13">NDH-1 shuttles electrons from NADH, via FMN and iron-sulfur (Fe-S) centers, to quinones in the respiratory chain.</text>
</comment>
<evidence type="ECO:0000256" key="2">
    <source>
        <dbReference type="ARBA" id="ARBA00001966"/>
    </source>
</evidence>
<dbReference type="SUPFAM" id="SSF140490">
    <property type="entry name" value="Nqo1C-terminal domain-like"/>
    <property type="match status" value="1"/>
</dbReference>
<reference evidence="15 16" key="1">
    <citation type="submission" date="2017-05" db="EMBL/GenBank/DDBJ databases">
        <authorList>
            <person name="Varghese N."/>
            <person name="Submissions S."/>
        </authorList>
    </citation>
    <scope>NUCLEOTIDE SEQUENCE [LARGE SCALE GENOMIC DNA]</scope>
    <source>
        <strain evidence="15 16">DSM 19036</strain>
    </source>
</reference>
<dbReference type="PROSITE" id="PS00645">
    <property type="entry name" value="COMPLEX1_51K_2"/>
    <property type="match status" value="1"/>
</dbReference>
<dbReference type="SUPFAM" id="SSF142984">
    <property type="entry name" value="Nqo1 middle domain-like"/>
    <property type="match status" value="1"/>
</dbReference>
<dbReference type="InterPro" id="IPR001949">
    <property type="entry name" value="NADH-UbQ_OxRdtase_51kDa_CS"/>
</dbReference>
<dbReference type="FunFam" id="3.40.50.11540:FF:000001">
    <property type="entry name" value="NADH dehydrogenase [ubiquinone] flavoprotein 1, mitochondrial"/>
    <property type="match status" value="1"/>
</dbReference>
<comment type="cofactor">
    <cofactor evidence="1 13">
        <name>FMN</name>
        <dbReference type="ChEBI" id="CHEBI:58210"/>
    </cofactor>
</comment>
<keyword evidence="9 13" id="KW-0408">Iron</keyword>
<keyword evidence="7 13" id="KW-0479">Metal-binding</keyword>
<dbReference type="SUPFAM" id="SSF142019">
    <property type="entry name" value="Nqo1 FMN-binding domain-like"/>
    <property type="match status" value="1"/>
</dbReference>
<keyword evidence="13" id="KW-0874">Quinone</keyword>
<evidence type="ECO:0000256" key="6">
    <source>
        <dbReference type="ARBA" id="ARBA00022643"/>
    </source>
</evidence>
<evidence type="ECO:0000256" key="4">
    <source>
        <dbReference type="ARBA" id="ARBA00022485"/>
    </source>
</evidence>
<organism evidence="15 16">
    <name type="scientific">Pedobacter westerhofensis</name>
    <dbReference type="NCBI Taxonomy" id="425512"/>
    <lineage>
        <taxon>Bacteria</taxon>
        <taxon>Pseudomonadati</taxon>
        <taxon>Bacteroidota</taxon>
        <taxon>Sphingobacteriia</taxon>
        <taxon>Sphingobacteriales</taxon>
        <taxon>Sphingobacteriaceae</taxon>
        <taxon>Pedobacter</taxon>
    </lineage>
</organism>
<dbReference type="InterPro" id="IPR037207">
    <property type="entry name" value="Nuop51_4Fe4S-bd_sf"/>
</dbReference>
<proteinExistence type="inferred from homology"/>
<dbReference type="FunFam" id="1.20.1440.230:FF:000001">
    <property type="entry name" value="Mitochondrial NADH dehydrogenase flavoprotein 1"/>
    <property type="match status" value="1"/>
</dbReference>
<protein>
    <recommendedName>
        <fullName evidence="13">NADH-quinone oxidoreductase subunit F</fullName>
        <ecNumber evidence="13">7.1.1.-</ecNumber>
    </recommendedName>
</protein>
<evidence type="ECO:0000313" key="16">
    <source>
        <dbReference type="Proteomes" id="UP000320300"/>
    </source>
</evidence>
<comment type="catalytic activity">
    <reaction evidence="12 13">
        <text>a quinone + NADH + 5 H(+)(in) = a quinol + NAD(+) + 4 H(+)(out)</text>
        <dbReference type="Rhea" id="RHEA:57888"/>
        <dbReference type="ChEBI" id="CHEBI:15378"/>
        <dbReference type="ChEBI" id="CHEBI:24646"/>
        <dbReference type="ChEBI" id="CHEBI:57540"/>
        <dbReference type="ChEBI" id="CHEBI:57945"/>
        <dbReference type="ChEBI" id="CHEBI:132124"/>
    </reaction>
</comment>
<evidence type="ECO:0000256" key="10">
    <source>
        <dbReference type="ARBA" id="ARBA00023014"/>
    </source>
</evidence>
<dbReference type="OrthoDB" id="9761899at2"/>
<dbReference type="GO" id="GO:0008137">
    <property type="term" value="F:NADH dehydrogenase (ubiquinone) activity"/>
    <property type="evidence" value="ECO:0007669"/>
    <property type="project" value="InterPro"/>
</dbReference>
<comment type="similarity">
    <text evidence="3 13">Belongs to the complex I 51 kDa subunit family.</text>
</comment>
<evidence type="ECO:0000256" key="11">
    <source>
        <dbReference type="ARBA" id="ARBA00023027"/>
    </source>
</evidence>
<dbReference type="GO" id="GO:0046872">
    <property type="term" value="F:metal ion binding"/>
    <property type="evidence" value="ECO:0007669"/>
    <property type="project" value="UniProtKB-KW"/>
</dbReference>
<dbReference type="NCBIfam" id="TIGR01959">
    <property type="entry name" value="nuoF_fam"/>
    <property type="match status" value="1"/>
</dbReference>
<dbReference type="Gene3D" id="3.10.20.600">
    <property type="match status" value="1"/>
</dbReference>
<dbReference type="Pfam" id="PF01512">
    <property type="entry name" value="Complex1_51K"/>
    <property type="match status" value="1"/>
</dbReference>
<dbReference type="SMART" id="SM00928">
    <property type="entry name" value="NADH_4Fe-4S"/>
    <property type="match status" value="1"/>
</dbReference>
<gene>
    <name evidence="15" type="ORF">SAMN06265348_103458</name>
</gene>
<dbReference type="Gene3D" id="6.10.250.1450">
    <property type="match status" value="1"/>
</dbReference>
<dbReference type="EMBL" id="FXTN01000003">
    <property type="protein sequence ID" value="SMO57255.1"/>
    <property type="molecule type" value="Genomic_DNA"/>
</dbReference>
<keyword evidence="11 13" id="KW-0520">NAD</keyword>
<evidence type="ECO:0000256" key="7">
    <source>
        <dbReference type="ARBA" id="ARBA00022723"/>
    </source>
</evidence>
<dbReference type="GO" id="GO:0051539">
    <property type="term" value="F:4 iron, 4 sulfur cluster binding"/>
    <property type="evidence" value="ECO:0007669"/>
    <property type="project" value="UniProtKB-UniRule"/>
</dbReference>
<keyword evidence="5 13" id="KW-0285">Flavoprotein</keyword>